<dbReference type="GO" id="GO:0008526">
    <property type="term" value="F:phosphatidylinositol transfer activity"/>
    <property type="evidence" value="ECO:0007669"/>
    <property type="project" value="TreeGrafter"/>
</dbReference>
<evidence type="ECO:0000313" key="3">
    <source>
        <dbReference type="EMBL" id="CAD9235247.1"/>
    </source>
</evidence>
<reference evidence="3" key="1">
    <citation type="submission" date="2021-01" db="EMBL/GenBank/DDBJ databases">
        <authorList>
            <person name="Corre E."/>
            <person name="Pelletier E."/>
            <person name="Niang G."/>
            <person name="Scheremetjew M."/>
            <person name="Finn R."/>
            <person name="Kale V."/>
            <person name="Holt S."/>
            <person name="Cochrane G."/>
            <person name="Meng A."/>
            <person name="Brown T."/>
            <person name="Cohen L."/>
        </authorList>
    </citation>
    <scope>NUCLEOTIDE SEQUENCE</scope>
    <source>
        <strain evidence="3">SAG 36.94</strain>
    </source>
</reference>
<dbReference type="Pfam" id="PF00650">
    <property type="entry name" value="CRAL_TRIO"/>
    <property type="match status" value="1"/>
</dbReference>
<dbReference type="SUPFAM" id="SSF52087">
    <property type="entry name" value="CRAL/TRIO domain"/>
    <property type="match status" value="1"/>
</dbReference>
<dbReference type="SUPFAM" id="SSF46938">
    <property type="entry name" value="CRAL/TRIO N-terminal domain"/>
    <property type="match status" value="1"/>
</dbReference>
<dbReference type="AlphaFoldDB" id="A0A6T6CE09"/>
<evidence type="ECO:0000259" key="1">
    <source>
        <dbReference type="Pfam" id="PF00650"/>
    </source>
</evidence>
<sequence length="185" mass="21731">MDTTDDELVMCERLRLRLESEPRMNDVNWKFCNEDTLVRYLRAWSHNEEKALQMLQRTLEWRDQVKHETVVCRSCLDDGASHSMRGVGIDLMGRPVFYSQFALIRNGESESNTEHLIFKLENVFKSENVRHHSYVWIIDFAGFSRKDVSLSFAKHALKMFQDHYPERLGVAVLLDPQLFSILYGS</sequence>
<dbReference type="PANTHER" id="PTHR45824">
    <property type="entry name" value="GH16843P"/>
    <property type="match status" value="1"/>
</dbReference>
<dbReference type="InterPro" id="IPR001251">
    <property type="entry name" value="CRAL-TRIO_dom"/>
</dbReference>
<name>A0A6T6CE09_9RHOD</name>
<organism evidence="3">
    <name type="scientific">Compsopogon caeruleus</name>
    <dbReference type="NCBI Taxonomy" id="31354"/>
    <lineage>
        <taxon>Eukaryota</taxon>
        <taxon>Rhodophyta</taxon>
        <taxon>Compsopogonophyceae</taxon>
        <taxon>Compsopogonales</taxon>
        <taxon>Compsopogonaceae</taxon>
        <taxon>Compsopogon</taxon>
    </lineage>
</organism>
<gene>
    <name evidence="2" type="ORF">CCAE0312_LOCUS7337</name>
    <name evidence="3" type="ORF">CCAE0312_LOCUS7338</name>
</gene>
<dbReference type="EMBL" id="HBGH01013099">
    <property type="protein sequence ID" value="CAD9235247.1"/>
    <property type="molecule type" value="Transcribed_RNA"/>
</dbReference>
<proteinExistence type="predicted"/>
<protein>
    <recommendedName>
        <fullName evidence="1">CRAL-TRIO domain-containing protein</fullName>
    </recommendedName>
</protein>
<feature type="domain" description="CRAL-TRIO" evidence="1">
    <location>
        <begin position="88"/>
        <end position="175"/>
    </location>
</feature>
<evidence type="ECO:0000313" key="2">
    <source>
        <dbReference type="EMBL" id="CAD9235246.1"/>
    </source>
</evidence>
<dbReference type="InterPro" id="IPR036865">
    <property type="entry name" value="CRAL-TRIO_dom_sf"/>
</dbReference>
<dbReference type="InterPro" id="IPR036273">
    <property type="entry name" value="CRAL/TRIO_N_dom_sf"/>
</dbReference>
<dbReference type="Gene3D" id="3.40.525.10">
    <property type="entry name" value="CRAL-TRIO lipid binding domain"/>
    <property type="match status" value="1"/>
</dbReference>
<dbReference type="PANTHER" id="PTHR45824:SF29">
    <property type="entry name" value="GH16843P"/>
    <property type="match status" value="1"/>
</dbReference>
<dbReference type="CDD" id="cd00170">
    <property type="entry name" value="SEC14"/>
    <property type="match status" value="1"/>
</dbReference>
<dbReference type="EMBL" id="HBGH01013098">
    <property type="protein sequence ID" value="CAD9235246.1"/>
    <property type="molecule type" value="Transcribed_RNA"/>
</dbReference>
<dbReference type="InterPro" id="IPR052578">
    <property type="entry name" value="PI_Transfer_CRAL-TRIO"/>
</dbReference>
<accession>A0A6T6CE09</accession>